<sequence>MNTVSSVQLNNAKFGFVIPLYGNGKVTYYNVGTTFMNSVGKTGYNFGDISATILLTERDRI</sequence>
<accession>A0A8S5S086</accession>
<evidence type="ECO:0000313" key="1">
    <source>
        <dbReference type="EMBL" id="DAF44452.1"/>
    </source>
</evidence>
<organism evidence="1">
    <name type="scientific">Podoviridae sp. ct8Lf7</name>
    <dbReference type="NCBI Taxonomy" id="2827723"/>
    <lineage>
        <taxon>Viruses</taxon>
        <taxon>Duplodnaviria</taxon>
        <taxon>Heunggongvirae</taxon>
        <taxon>Uroviricota</taxon>
        <taxon>Caudoviricetes</taxon>
    </lineage>
</organism>
<name>A0A8S5S086_9CAUD</name>
<dbReference type="EMBL" id="BK032511">
    <property type="protein sequence ID" value="DAF44452.1"/>
    <property type="molecule type" value="Genomic_DNA"/>
</dbReference>
<proteinExistence type="predicted"/>
<protein>
    <submittedName>
        <fullName evidence="1">Uncharacterized protein</fullName>
    </submittedName>
</protein>
<reference evidence="1" key="1">
    <citation type="journal article" date="2021" name="Proc. Natl. Acad. Sci. U.S.A.">
        <title>A Catalog of Tens of Thousands of Viruses from Human Metagenomes Reveals Hidden Associations with Chronic Diseases.</title>
        <authorList>
            <person name="Tisza M.J."/>
            <person name="Buck C.B."/>
        </authorList>
    </citation>
    <scope>NUCLEOTIDE SEQUENCE</scope>
    <source>
        <strain evidence="1">Ct8Lf7</strain>
    </source>
</reference>